<evidence type="ECO:0000313" key="4">
    <source>
        <dbReference type="EMBL" id="GAA1101909.1"/>
    </source>
</evidence>
<feature type="transmembrane region" description="Helical" evidence="2">
    <location>
        <begin position="268"/>
        <end position="286"/>
    </location>
</feature>
<comment type="caution">
    <text evidence="4">The sequence shown here is derived from an EMBL/GenBank/DDBJ whole genome shotgun (WGS) entry which is preliminary data.</text>
</comment>
<proteinExistence type="predicted"/>
<feature type="compositionally biased region" description="Pro residues" evidence="1">
    <location>
        <begin position="299"/>
        <end position="311"/>
    </location>
</feature>
<dbReference type="Proteomes" id="UP001499987">
    <property type="component" value="Unassembled WGS sequence"/>
</dbReference>
<evidence type="ECO:0008006" key="6">
    <source>
        <dbReference type="Google" id="ProtNLM"/>
    </source>
</evidence>
<evidence type="ECO:0000256" key="3">
    <source>
        <dbReference type="SAM" id="SignalP"/>
    </source>
</evidence>
<feature type="signal peptide" evidence="3">
    <location>
        <begin position="1"/>
        <end position="34"/>
    </location>
</feature>
<keyword evidence="2" id="KW-0472">Membrane</keyword>
<reference evidence="5" key="1">
    <citation type="journal article" date="2019" name="Int. J. Syst. Evol. Microbiol.">
        <title>The Global Catalogue of Microorganisms (GCM) 10K type strain sequencing project: providing services to taxonomists for standard genome sequencing and annotation.</title>
        <authorList>
            <consortium name="The Broad Institute Genomics Platform"/>
            <consortium name="The Broad Institute Genome Sequencing Center for Infectious Disease"/>
            <person name="Wu L."/>
            <person name="Ma J."/>
        </authorList>
    </citation>
    <scope>NUCLEOTIDE SEQUENCE [LARGE SCALE GENOMIC DNA]</scope>
    <source>
        <strain evidence="5">JCM 13002</strain>
    </source>
</reference>
<evidence type="ECO:0000256" key="2">
    <source>
        <dbReference type="SAM" id="Phobius"/>
    </source>
</evidence>
<evidence type="ECO:0000256" key="1">
    <source>
        <dbReference type="SAM" id="MobiDB-lite"/>
    </source>
</evidence>
<keyword evidence="3" id="KW-0732">Signal</keyword>
<feature type="compositionally biased region" description="Low complexity" evidence="1">
    <location>
        <begin position="216"/>
        <end position="243"/>
    </location>
</feature>
<name>A0ABP4EF02_9ACTN</name>
<feature type="region of interest" description="Disordered" evidence="1">
    <location>
        <begin position="193"/>
        <end position="244"/>
    </location>
</feature>
<gene>
    <name evidence="4" type="ORF">GCM10009663_50710</name>
</gene>
<evidence type="ECO:0000313" key="5">
    <source>
        <dbReference type="Proteomes" id="UP001499987"/>
    </source>
</evidence>
<organism evidence="4 5">
    <name type="scientific">Kitasatospora arboriphila</name>
    <dbReference type="NCBI Taxonomy" id="258052"/>
    <lineage>
        <taxon>Bacteria</taxon>
        <taxon>Bacillati</taxon>
        <taxon>Actinomycetota</taxon>
        <taxon>Actinomycetes</taxon>
        <taxon>Kitasatosporales</taxon>
        <taxon>Streptomycetaceae</taxon>
        <taxon>Kitasatospora</taxon>
    </lineage>
</organism>
<keyword evidence="2" id="KW-0812">Transmembrane</keyword>
<accession>A0ABP4EF02</accession>
<keyword evidence="2" id="KW-1133">Transmembrane helix</keyword>
<feature type="chain" id="PRO_5046177960" description="Peptidase" evidence="3">
    <location>
        <begin position="35"/>
        <end position="317"/>
    </location>
</feature>
<protein>
    <recommendedName>
        <fullName evidence="6">Peptidase</fullName>
    </recommendedName>
</protein>
<sequence length="317" mass="32288">MMRSLMLRSRAARAAAVLPIGLGALLAAAPSAAAASPSPAPSGSADTAPVTTAGTTFLTATPLPAGRTAAVSASTGDYLYWAFAASEGQTDTVHVTVALPPSGDRHGAQTWSVELFDGLRRRQSCTAGPQNATADTGTASVSMSCALRQIRSWAEPWSGDPLPGTYYVRLSVADVPQQDLGLAAQVKLQVSAKGGADDAQPEGGELKAPLVPPVNAGSTAAPDATAATPSAKPSASAPAAPGTVEVAAPAEPESHWYSGLFSGWNTRWYWTVAGGALAALAGLWGYTLTRHPRGRRPAGPAPVPPQAPAPQHPQYRS</sequence>
<dbReference type="EMBL" id="BAAALD010000055">
    <property type="protein sequence ID" value="GAA1101909.1"/>
    <property type="molecule type" value="Genomic_DNA"/>
</dbReference>
<keyword evidence="5" id="KW-1185">Reference proteome</keyword>
<feature type="region of interest" description="Disordered" evidence="1">
    <location>
        <begin position="293"/>
        <end position="317"/>
    </location>
</feature>